<gene>
    <name evidence="1" type="ORF">CCACVL1_15350</name>
</gene>
<dbReference type="AlphaFoldDB" id="A0A1R3I311"/>
<evidence type="ECO:0000313" key="2">
    <source>
        <dbReference type="Proteomes" id="UP000188268"/>
    </source>
</evidence>
<dbReference type="EMBL" id="AWWV01010840">
    <property type="protein sequence ID" value="OMO76891.1"/>
    <property type="molecule type" value="Genomic_DNA"/>
</dbReference>
<reference evidence="1 2" key="1">
    <citation type="submission" date="2013-09" db="EMBL/GenBank/DDBJ databases">
        <title>Corchorus capsularis genome sequencing.</title>
        <authorList>
            <person name="Alam M."/>
            <person name="Haque M.S."/>
            <person name="Islam M.S."/>
            <person name="Emdad E.M."/>
            <person name="Islam M.M."/>
            <person name="Ahmed B."/>
            <person name="Halim A."/>
            <person name="Hossen Q.M.M."/>
            <person name="Hossain M.Z."/>
            <person name="Ahmed R."/>
            <person name="Khan M.M."/>
            <person name="Islam R."/>
            <person name="Rashid M.M."/>
            <person name="Khan S.A."/>
            <person name="Rahman M.S."/>
            <person name="Alam M."/>
        </authorList>
    </citation>
    <scope>NUCLEOTIDE SEQUENCE [LARGE SCALE GENOMIC DNA]</scope>
    <source>
        <strain evidence="2">cv. CVL-1</strain>
        <tissue evidence="1">Whole seedling</tissue>
    </source>
</reference>
<proteinExistence type="predicted"/>
<accession>A0A1R3I311</accession>
<organism evidence="1 2">
    <name type="scientific">Corchorus capsularis</name>
    <name type="common">Jute</name>
    <dbReference type="NCBI Taxonomy" id="210143"/>
    <lineage>
        <taxon>Eukaryota</taxon>
        <taxon>Viridiplantae</taxon>
        <taxon>Streptophyta</taxon>
        <taxon>Embryophyta</taxon>
        <taxon>Tracheophyta</taxon>
        <taxon>Spermatophyta</taxon>
        <taxon>Magnoliopsida</taxon>
        <taxon>eudicotyledons</taxon>
        <taxon>Gunneridae</taxon>
        <taxon>Pentapetalae</taxon>
        <taxon>rosids</taxon>
        <taxon>malvids</taxon>
        <taxon>Malvales</taxon>
        <taxon>Malvaceae</taxon>
        <taxon>Grewioideae</taxon>
        <taxon>Apeibeae</taxon>
        <taxon>Corchorus</taxon>
    </lineage>
</organism>
<sequence length="19" mass="2140">MAVPPRDTSRFASDLAKDY</sequence>
<comment type="caution">
    <text evidence="1">The sequence shown here is derived from an EMBL/GenBank/DDBJ whole genome shotgun (WGS) entry which is preliminary data.</text>
</comment>
<keyword evidence="2" id="KW-1185">Reference proteome</keyword>
<evidence type="ECO:0000313" key="1">
    <source>
        <dbReference type="EMBL" id="OMO76891.1"/>
    </source>
</evidence>
<protein>
    <submittedName>
        <fullName evidence="1">Uncharacterized protein</fullName>
    </submittedName>
</protein>
<name>A0A1R3I311_COCAP</name>
<dbReference type="Proteomes" id="UP000188268">
    <property type="component" value="Unassembled WGS sequence"/>
</dbReference>